<evidence type="ECO:0000256" key="1">
    <source>
        <dbReference type="ARBA" id="ARBA00001400"/>
    </source>
</evidence>
<dbReference type="CDD" id="cd10027">
    <property type="entry name" value="UDG-F1-like"/>
    <property type="match status" value="1"/>
</dbReference>
<reference evidence="13 14" key="1">
    <citation type="submission" date="2019-08" db="EMBL/GenBank/DDBJ databases">
        <title>In-depth cultivation of the pig gut microbiome towards novel bacterial diversity and tailored functional studies.</title>
        <authorList>
            <person name="Wylensek D."/>
            <person name="Hitch T.C.A."/>
            <person name="Clavel T."/>
        </authorList>
    </citation>
    <scope>NUCLEOTIDE SEQUENCE [LARGE SCALE GENOMIC DNA]</scope>
    <source>
        <strain evidence="13 14">WCA-380-WT-2B</strain>
    </source>
</reference>
<evidence type="ECO:0000256" key="11">
    <source>
        <dbReference type="RuleBase" id="RU003780"/>
    </source>
</evidence>
<feature type="domain" description="Uracil-DNA glycosylase-like" evidence="12">
    <location>
        <begin position="50"/>
        <end position="210"/>
    </location>
</feature>
<evidence type="ECO:0000256" key="5">
    <source>
        <dbReference type="ARBA" id="ARBA00018429"/>
    </source>
</evidence>
<protein>
    <recommendedName>
        <fullName evidence="5 9">Uracil-DNA glycosylase</fullName>
        <shortName evidence="9">UDG</shortName>
        <ecNumber evidence="4 9">3.2.2.27</ecNumber>
    </recommendedName>
</protein>
<keyword evidence="14" id="KW-1185">Reference proteome</keyword>
<sequence length="227" mass="26216">MSVVLGNDWDEILKDEWTKDYYLNLRKNLIKEYKNYTIYPNMYDIFNALKKVSYEDSKVVIIGQDPYHGKGQAHGFSFSVRKGIAIPPSLLNIYKELADDLSLYIPNHGNLEKWADQGVLLLNSVLTVRAGFANSHKDLGWSILTDNIIKKLNEKNEPLVFILWGKFAQSKEVYLTNPMHLIIKSPHPSPFSAHRGFFGSKPFSRTNKFLEENNLKPIDWQIENLEL</sequence>
<dbReference type="Pfam" id="PF03167">
    <property type="entry name" value="UDG"/>
    <property type="match status" value="1"/>
</dbReference>
<dbReference type="GO" id="GO:0004844">
    <property type="term" value="F:uracil DNA N-glycosylase activity"/>
    <property type="evidence" value="ECO:0007669"/>
    <property type="project" value="UniProtKB-UniRule"/>
</dbReference>
<evidence type="ECO:0000256" key="6">
    <source>
        <dbReference type="ARBA" id="ARBA00022763"/>
    </source>
</evidence>
<proteinExistence type="inferred from homology"/>
<evidence type="ECO:0000259" key="12">
    <source>
        <dbReference type="SMART" id="SM00986"/>
    </source>
</evidence>
<keyword evidence="7 9" id="KW-0378">Hydrolase</keyword>
<comment type="catalytic activity">
    <reaction evidence="1 9 11">
        <text>Hydrolyzes single-stranded DNA or mismatched double-stranded DNA and polynucleotides, releasing free uracil.</text>
        <dbReference type="EC" id="3.2.2.27"/>
    </reaction>
</comment>
<dbReference type="NCBIfam" id="NF003592">
    <property type="entry name" value="PRK05254.1-5"/>
    <property type="match status" value="1"/>
</dbReference>
<dbReference type="RefSeq" id="WP_154538965.1">
    <property type="nucleotide sequence ID" value="NZ_JAXDSU010000003.1"/>
</dbReference>
<dbReference type="GO" id="GO:0097510">
    <property type="term" value="P:base-excision repair, AP site formation via deaminated base removal"/>
    <property type="evidence" value="ECO:0007669"/>
    <property type="project" value="TreeGrafter"/>
</dbReference>
<dbReference type="InterPro" id="IPR005122">
    <property type="entry name" value="Uracil-DNA_glycosylase-like"/>
</dbReference>
<dbReference type="Proteomes" id="UP000441925">
    <property type="component" value="Unassembled WGS sequence"/>
</dbReference>
<dbReference type="GO" id="GO:0005737">
    <property type="term" value="C:cytoplasm"/>
    <property type="evidence" value="ECO:0007669"/>
    <property type="project" value="UniProtKB-SubCell"/>
</dbReference>
<organism evidence="13 14">
    <name type="scientific">Anaerococcus porci</name>
    <dbReference type="NCBI Taxonomy" id="2652269"/>
    <lineage>
        <taxon>Bacteria</taxon>
        <taxon>Bacillati</taxon>
        <taxon>Bacillota</taxon>
        <taxon>Tissierellia</taxon>
        <taxon>Tissierellales</taxon>
        <taxon>Peptoniphilaceae</taxon>
        <taxon>Anaerococcus</taxon>
    </lineage>
</organism>
<evidence type="ECO:0000256" key="2">
    <source>
        <dbReference type="ARBA" id="ARBA00002631"/>
    </source>
</evidence>
<dbReference type="InterPro" id="IPR002043">
    <property type="entry name" value="UDG_fam1"/>
</dbReference>
<evidence type="ECO:0000256" key="9">
    <source>
        <dbReference type="HAMAP-Rule" id="MF_00148"/>
    </source>
</evidence>
<dbReference type="NCBIfam" id="NF003588">
    <property type="entry name" value="PRK05254.1-1"/>
    <property type="match status" value="1"/>
</dbReference>
<comment type="subcellular location">
    <subcellularLocation>
        <location evidence="9">Cytoplasm</location>
    </subcellularLocation>
</comment>
<evidence type="ECO:0000256" key="8">
    <source>
        <dbReference type="ARBA" id="ARBA00023204"/>
    </source>
</evidence>
<dbReference type="NCBIfam" id="TIGR00628">
    <property type="entry name" value="ung"/>
    <property type="match status" value="1"/>
</dbReference>
<dbReference type="EMBL" id="VULQ01000001">
    <property type="protein sequence ID" value="MSS76889.1"/>
    <property type="molecule type" value="Genomic_DNA"/>
</dbReference>
<comment type="similarity">
    <text evidence="3 9 11">Belongs to the uracil-DNA glycosylase (UDG) superfamily. UNG family.</text>
</comment>
<dbReference type="FunFam" id="3.40.470.10:FF:000001">
    <property type="entry name" value="Uracil-DNA glycosylase"/>
    <property type="match status" value="1"/>
</dbReference>
<gene>
    <name evidence="9" type="primary">ung</name>
    <name evidence="13" type="ORF">FYJ26_00300</name>
</gene>
<evidence type="ECO:0000256" key="10">
    <source>
        <dbReference type="PROSITE-ProRule" id="PRU10072"/>
    </source>
</evidence>
<dbReference type="AlphaFoldDB" id="A0A6N7VT62"/>
<dbReference type="InterPro" id="IPR018085">
    <property type="entry name" value="Ura-DNA_Glyclase_AS"/>
</dbReference>
<evidence type="ECO:0000256" key="4">
    <source>
        <dbReference type="ARBA" id="ARBA00012030"/>
    </source>
</evidence>
<accession>A0A6N7VT62</accession>
<evidence type="ECO:0000313" key="14">
    <source>
        <dbReference type="Proteomes" id="UP000441925"/>
    </source>
</evidence>
<evidence type="ECO:0000313" key="13">
    <source>
        <dbReference type="EMBL" id="MSS76889.1"/>
    </source>
</evidence>
<keyword evidence="8 9" id="KW-0234">DNA repair</keyword>
<dbReference type="NCBIfam" id="NF003589">
    <property type="entry name" value="PRK05254.1-2"/>
    <property type="match status" value="1"/>
</dbReference>
<keyword evidence="6 9" id="KW-0227">DNA damage</keyword>
<dbReference type="HAMAP" id="MF_00148">
    <property type="entry name" value="UDG"/>
    <property type="match status" value="1"/>
</dbReference>
<dbReference type="PANTHER" id="PTHR11264:SF0">
    <property type="entry name" value="URACIL-DNA GLYCOSYLASE"/>
    <property type="match status" value="1"/>
</dbReference>
<dbReference type="EC" id="3.2.2.27" evidence="4 9"/>
<keyword evidence="9" id="KW-0963">Cytoplasm</keyword>
<evidence type="ECO:0000256" key="7">
    <source>
        <dbReference type="ARBA" id="ARBA00022801"/>
    </source>
</evidence>
<feature type="active site" description="Proton acceptor" evidence="9 10">
    <location>
        <position position="65"/>
    </location>
</feature>
<dbReference type="Gene3D" id="3.40.470.10">
    <property type="entry name" value="Uracil-DNA glycosylase-like domain"/>
    <property type="match status" value="1"/>
</dbReference>
<dbReference type="PANTHER" id="PTHR11264">
    <property type="entry name" value="URACIL-DNA GLYCOSYLASE"/>
    <property type="match status" value="1"/>
</dbReference>
<comment type="function">
    <text evidence="2 9 11">Excises uracil residues from the DNA which can arise as a result of misincorporation of dUMP residues by DNA polymerase or due to deamination of cytosine.</text>
</comment>
<dbReference type="SUPFAM" id="SSF52141">
    <property type="entry name" value="Uracil-DNA glycosylase-like"/>
    <property type="match status" value="1"/>
</dbReference>
<dbReference type="InterPro" id="IPR036895">
    <property type="entry name" value="Uracil-DNA_glycosylase-like_sf"/>
</dbReference>
<name>A0A6N7VT62_9FIRM</name>
<keyword evidence="13" id="KW-0326">Glycosidase</keyword>
<dbReference type="SMART" id="SM00987">
    <property type="entry name" value="UreE_C"/>
    <property type="match status" value="1"/>
</dbReference>
<dbReference type="PROSITE" id="PS00130">
    <property type="entry name" value="U_DNA_GLYCOSYLASE"/>
    <property type="match status" value="1"/>
</dbReference>
<dbReference type="NCBIfam" id="NF003591">
    <property type="entry name" value="PRK05254.1-4"/>
    <property type="match status" value="1"/>
</dbReference>
<comment type="caution">
    <text evidence="13">The sequence shown here is derived from an EMBL/GenBank/DDBJ whole genome shotgun (WGS) entry which is preliminary data.</text>
</comment>
<evidence type="ECO:0000256" key="3">
    <source>
        <dbReference type="ARBA" id="ARBA00008184"/>
    </source>
</evidence>
<dbReference type="SMART" id="SM00986">
    <property type="entry name" value="UDG"/>
    <property type="match status" value="1"/>
</dbReference>